<proteinExistence type="predicted"/>
<dbReference type="EMBL" id="UATL01000001">
    <property type="protein sequence ID" value="SPY28307.1"/>
    <property type="molecule type" value="Genomic_DNA"/>
</dbReference>
<accession>A0A2T3QBD2</accession>
<dbReference type="AlphaFoldDB" id="A0A2T3QBD2"/>
<reference evidence="1 2" key="1">
    <citation type="submission" date="2018-06" db="EMBL/GenBank/DDBJ databases">
        <authorList>
            <consortium name="Pathogen Informatics"/>
            <person name="Doyle S."/>
        </authorList>
    </citation>
    <scope>NUCLEOTIDE SEQUENCE [LARGE SCALE GENOMIC DNA]</scope>
    <source>
        <strain evidence="1 2">NCTC11647</strain>
    </source>
</reference>
<dbReference type="Proteomes" id="UP000251647">
    <property type="component" value="Unassembled WGS sequence"/>
</dbReference>
<sequence>MRYTYIFSLLACFLLTPLETKALPTEKGMKLKTTNIGQWNLITRTDYEYDPFDDETTRTSFTVWLKPNDKSTTSFSVDFMCDKFDNMIGLYAQDSFFFSIINGATIDFKNEHDQSYSFSVERSLNKAYQKSIFVPEEDEDSLLEILKDSHKGYFRFNGQSGKNIEKVDFHNFSKSYDMYTKQCKKLALSPEIIKGRVQGICPNGCDKYFN</sequence>
<evidence type="ECO:0000313" key="2">
    <source>
        <dbReference type="Proteomes" id="UP000251647"/>
    </source>
</evidence>
<gene>
    <name evidence="1" type="ORF">NCTC11647_01396</name>
</gene>
<name>A0A2T3QBD2_PHODM</name>
<protein>
    <submittedName>
        <fullName evidence="1">Uncharacterized protein</fullName>
    </submittedName>
</protein>
<dbReference type="RefSeq" id="WP_005299243.1">
    <property type="nucleotide sequence ID" value="NZ_PYOG01000030.1"/>
</dbReference>
<organism evidence="1 2">
    <name type="scientific">Photobacterium damselae</name>
    <dbReference type="NCBI Taxonomy" id="38293"/>
    <lineage>
        <taxon>Bacteria</taxon>
        <taxon>Pseudomonadati</taxon>
        <taxon>Pseudomonadota</taxon>
        <taxon>Gammaproteobacteria</taxon>
        <taxon>Vibrionales</taxon>
        <taxon>Vibrionaceae</taxon>
        <taxon>Photobacterium</taxon>
    </lineage>
</organism>
<evidence type="ECO:0000313" key="1">
    <source>
        <dbReference type="EMBL" id="SPY28307.1"/>
    </source>
</evidence>